<reference evidence="2 3" key="2">
    <citation type="submission" date="2024-07" db="EMBL/GenBank/DDBJ databases">
        <authorList>
            <person name="Akdeniz Z."/>
        </authorList>
    </citation>
    <scope>NUCLEOTIDE SEQUENCE [LARGE SCALE GENOMIC DNA]</scope>
</reference>
<dbReference type="EMBL" id="CATOUU010000755">
    <property type="protein sequence ID" value="CAI9946003.1"/>
    <property type="molecule type" value="Genomic_DNA"/>
</dbReference>
<evidence type="ECO:0000313" key="2">
    <source>
        <dbReference type="EMBL" id="CAL6065046.1"/>
    </source>
</evidence>
<protein>
    <submittedName>
        <fullName evidence="2">Hypothetical_protein</fullName>
    </submittedName>
</protein>
<sequence length="161" mass="19773">MLASFRQFYLIDYLIREDASFAFHSKLQLTQLVVSEVYKQMCEQQVKLNQGRYTQRMQQVRRWTNWKMRLLSEVMQLYTANYFNTISQFYELYANTNMCMFLIIVFYKLNLQKQSTFKIYVKNAYLNNQVKKNEYFFRLQCYTVKSRQKTLGYTRVYTLEK</sequence>
<comment type="caution">
    <text evidence="1">The sequence shown here is derived from an EMBL/GenBank/DDBJ whole genome shotgun (WGS) entry which is preliminary data.</text>
</comment>
<dbReference type="AlphaFoldDB" id="A0AA86UNV3"/>
<proteinExistence type="predicted"/>
<keyword evidence="3" id="KW-1185">Reference proteome</keyword>
<gene>
    <name evidence="1" type="ORF">HINF_LOCUS33648</name>
    <name evidence="2" type="ORF">HINF_LOCUS51651</name>
</gene>
<organism evidence="1">
    <name type="scientific">Hexamita inflata</name>
    <dbReference type="NCBI Taxonomy" id="28002"/>
    <lineage>
        <taxon>Eukaryota</taxon>
        <taxon>Metamonada</taxon>
        <taxon>Diplomonadida</taxon>
        <taxon>Hexamitidae</taxon>
        <taxon>Hexamitinae</taxon>
        <taxon>Hexamita</taxon>
    </lineage>
</organism>
<dbReference type="EMBL" id="CAXDID020000253">
    <property type="protein sequence ID" value="CAL6065046.1"/>
    <property type="molecule type" value="Genomic_DNA"/>
</dbReference>
<evidence type="ECO:0000313" key="3">
    <source>
        <dbReference type="Proteomes" id="UP001642409"/>
    </source>
</evidence>
<dbReference type="Proteomes" id="UP001642409">
    <property type="component" value="Unassembled WGS sequence"/>
</dbReference>
<reference evidence="1" key="1">
    <citation type="submission" date="2023-06" db="EMBL/GenBank/DDBJ databases">
        <authorList>
            <person name="Kurt Z."/>
        </authorList>
    </citation>
    <scope>NUCLEOTIDE SEQUENCE</scope>
</reference>
<name>A0AA86UNV3_9EUKA</name>
<accession>A0AA86UNV3</accession>
<evidence type="ECO:0000313" key="1">
    <source>
        <dbReference type="EMBL" id="CAI9946003.1"/>
    </source>
</evidence>